<dbReference type="GO" id="GO:0006355">
    <property type="term" value="P:regulation of DNA-templated transcription"/>
    <property type="evidence" value="ECO:0007669"/>
    <property type="project" value="InterPro"/>
</dbReference>
<evidence type="ECO:0000259" key="1">
    <source>
        <dbReference type="Pfam" id="PF09339"/>
    </source>
</evidence>
<dbReference type="InterPro" id="IPR036390">
    <property type="entry name" value="WH_DNA-bd_sf"/>
</dbReference>
<dbReference type="SUPFAM" id="SSF46785">
    <property type="entry name" value="Winged helix' DNA-binding domain"/>
    <property type="match status" value="1"/>
</dbReference>
<reference evidence="2" key="1">
    <citation type="journal article" date="2015" name="Proc. Natl. Acad. Sci. U.S.A.">
        <title>Networks of energetic and metabolic interactions define dynamics in microbial communities.</title>
        <authorList>
            <person name="Embree M."/>
            <person name="Liu J.K."/>
            <person name="Al-Bassam M.M."/>
            <person name="Zengler K."/>
        </authorList>
    </citation>
    <scope>NUCLEOTIDE SEQUENCE</scope>
</reference>
<dbReference type="Gene3D" id="1.10.10.10">
    <property type="entry name" value="Winged helix-like DNA-binding domain superfamily/Winged helix DNA-binding domain"/>
    <property type="match status" value="1"/>
</dbReference>
<accession>A0A0W8FNM2</accession>
<protein>
    <recommendedName>
        <fullName evidence="1">HTH iclR-type domain-containing protein</fullName>
    </recommendedName>
</protein>
<name>A0A0W8FNM2_9ZZZZ</name>
<organism evidence="2">
    <name type="scientific">hydrocarbon metagenome</name>
    <dbReference type="NCBI Taxonomy" id="938273"/>
    <lineage>
        <taxon>unclassified sequences</taxon>
        <taxon>metagenomes</taxon>
        <taxon>ecological metagenomes</taxon>
    </lineage>
</organism>
<feature type="domain" description="HTH iclR-type" evidence="1">
    <location>
        <begin position="17"/>
        <end position="60"/>
    </location>
</feature>
<proteinExistence type="predicted"/>
<comment type="caution">
    <text evidence="2">The sequence shown here is derived from an EMBL/GenBank/DDBJ whole genome shotgun (WGS) entry which is preliminary data.</text>
</comment>
<gene>
    <name evidence="2" type="ORF">ASZ90_007736</name>
</gene>
<dbReference type="InterPro" id="IPR005471">
    <property type="entry name" value="Tscrpt_reg_IclR_N"/>
</dbReference>
<dbReference type="Pfam" id="PF09339">
    <property type="entry name" value="HTH_IclR"/>
    <property type="match status" value="1"/>
</dbReference>
<dbReference type="InterPro" id="IPR036388">
    <property type="entry name" value="WH-like_DNA-bd_sf"/>
</dbReference>
<sequence>MAAKSCRKIEVLIAADAILHCIAESKELMPAAEIAKATNLTNDSVFRQLGTMEELGWVRKIGDGYTPGMALAVIWARVKANAEGQLVKLKQDIETLG</sequence>
<dbReference type="AlphaFoldDB" id="A0A0W8FNM2"/>
<dbReference type="GO" id="GO:0003677">
    <property type="term" value="F:DNA binding"/>
    <property type="evidence" value="ECO:0007669"/>
    <property type="project" value="InterPro"/>
</dbReference>
<dbReference type="EMBL" id="LNQE01000963">
    <property type="protein sequence ID" value="KUG22492.1"/>
    <property type="molecule type" value="Genomic_DNA"/>
</dbReference>
<evidence type="ECO:0000313" key="2">
    <source>
        <dbReference type="EMBL" id="KUG22492.1"/>
    </source>
</evidence>